<keyword evidence="7 8" id="KW-0472">Membrane</keyword>
<dbReference type="STRING" id="1122189.SAMN02745165_00213"/>
<dbReference type="PANTHER" id="PTHR30269:SF37">
    <property type="entry name" value="MEMBRANE TRANSPORTER PROTEIN"/>
    <property type="match status" value="1"/>
</dbReference>
<evidence type="ECO:0000256" key="6">
    <source>
        <dbReference type="ARBA" id="ARBA00022989"/>
    </source>
</evidence>
<evidence type="ECO:0000256" key="5">
    <source>
        <dbReference type="ARBA" id="ARBA00022692"/>
    </source>
</evidence>
<keyword evidence="10" id="KW-1185">Reference proteome</keyword>
<name>A0A1M6BJX2_MALRU</name>
<comment type="subcellular location">
    <subcellularLocation>
        <location evidence="1 8">Cell membrane</location>
        <topology evidence="1 8">Multi-pass membrane protein</topology>
    </subcellularLocation>
</comment>
<dbReference type="RefSeq" id="WP_072904894.1">
    <property type="nucleotide sequence ID" value="NZ_FQZT01000001.1"/>
</dbReference>
<proteinExistence type="inferred from homology"/>
<organism evidence="9 10">
    <name type="scientific">Malonomonas rubra DSM 5091</name>
    <dbReference type="NCBI Taxonomy" id="1122189"/>
    <lineage>
        <taxon>Bacteria</taxon>
        <taxon>Pseudomonadati</taxon>
        <taxon>Thermodesulfobacteriota</taxon>
        <taxon>Desulfuromonadia</taxon>
        <taxon>Desulfuromonadales</taxon>
        <taxon>Geopsychrobacteraceae</taxon>
        <taxon>Malonomonas</taxon>
    </lineage>
</organism>
<dbReference type="GO" id="GO:0005886">
    <property type="term" value="C:plasma membrane"/>
    <property type="evidence" value="ECO:0007669"/>
    <property type="project" value="UniProtKB-SubCell"/>
</dbReference>
<evidence type="ECO:0000256" key="2">
    <source>
        <dbReference type="ARBA" id="ARBA00009142"/>
    </source>
</evidence>
<evidence type="ECO:0000256" key="1">
    <source>
        <dbReference type="ARBA" id="ARBA00004651"/>
    </source>
</evidence>
<dbReference type="InterPro" id="IPR002781">
    <property type="entry name" value="TM_pro_TauE-like"/>
</dbReference>
<protein>
    <recommendedName>
        <fullName evidence="8">Probable membrane transporter protein</fullName>
    </recommendedName>
</protein>
<feature type="transmembrane region" description="Helical" evidence="8">
    <location>
        <begin position="94"/>
        <end position="110"/>
    </location>
</feature>
<dbReference type="Pfam" id="PF01925">
    <property type="entry name" value="TauE"/>
    <property type="match status" value="1"/>
</dbReference>
<gene>
    <name evidence="9" type="ORF">SAMN02745165_00213</name>
</gene>
<dbReference type="Proteomes" id="UP000184171">
    <property type="component" value="Unassembled WGS sequence"/>
</dbReference>
<evidence type="ECO:0000256" key="4">
    <source>
        <dbReference type="ARBA" id="ARBA00022475"/>
    </source>
</evidence>
<sequence length="237" mass="25602">MTTAFLITAAFFSSTLTAVLGVGGGMLLISVMAVALPPAAIVPVHGVAQLASNASRGIFALKEISWQIVWPFLCGCVLGSLLGSDLFIRFPSEFLPVPLGTFILIMTWWPQWKQKFRLPGRFFGLGFVQAVLTLFVGATGPLNMPILLREGLSKDQIVVTASALMTIVHLAKIITFGFIGFAFSSYLPLMAGMVVAVIAGSFAGTKLRAKVPEERFKKLFKLLITVLALRMIIRALL</sequence>
<dbReference type="AlphaFoldDB" id="A0A1M6BJX2"/>
<keyword evidence="5 8" id="KW-0812">Transmembrane</keyword>
<reference evidence="9 10" key="1">
    <citation type="submission" date="2016-11" db="EMBL/GenBank/DDBJ databases">
        <authorList>
            <person name="Jaros S."/>
            <person name="Januszkiewicz K."/>
            <person name="Wedrychowicz H."/>
        </authorList>
    </citation>
    <scope>NUCLEOTIDE SEQUENCE [LARGE SCALE GENOMIC DNA]</scope>
    <source>
        <strain evidence="9 10">DSM 5091</strain>
    </source>
</reference>
<dbReference type="InterPro" id="IPR052017">
    <property type="entry name" value="TSUP"/>
</dbReference>
<feature type="transmembrane region" description="Helical" evidence="8">
    <location>
        <begin position="122"/>
        <end position="142"/>
    </location>
</feature>
<dbReference type="PANTHER" id="PTHR30269">
    <property type="entry name" value="TRANSMEMBRANE PROTEIN YFCA"/>
    <property type="match status" value="1"/>
</dbReference>
<comment type="similarity">
    <text evidence="2 8">Belongs to the 4-toluene sulfonate uptake permease (TSUP) (TC 2.A.102) family.</text>
</comment>
<dbReference type="EMBL" id="FQZT01000001">
    <property type="protein sequence ID" value="SHI49080.1"/>
    <property type="molecule type" value="Genomic_DNA"/>
</dbReference>
<accession>A0A1M6BJX2</accession>
<dbReference type="OrthoDB" id="5339021at2"/>
<feature type="transmembrane region" description="Helical" evidence="8">
    <location>
        <begin position="173"/>
        <end position="198"/>
    </location>
</feature>
<evidence type="ECO:0000256" key="7">
    <source>
        <dbReference type="ARBA" id="ARBA00023136"/>
    </source>
</evidence>
<evidence type="ECO:0000256" key="8">
    <source>
        <dbReference type="RuleBase" id="RU363041"/>
    </source>
</evidence>
<feature type="transmembrane region" description="Helical" evidence="8">
    <location>
        <begin position="68"/>
        <end position="88"/>
    </location>
</feature>
<keyword evidence="4 8" id="KW-1003">Cell membrane</keyword>
<keyword evidence="6 8" id="KW-1133">Transmembrane helix</keyword>
<evidence type="ECO:0000256" key="3">
    <source>
        <dbReference type="ARBA" id="ARBA00022448"/>
    </source>
</evidence>
<keyword evidence="3" id="KW-0813">Transport</keyword>
<evidence type="ECO:0000313" key="9">
    <source>
        <dbReference type="EMBL" id="SHI49080.1"/>
    </source>
</evidence>
<evidence type="ECO:0000313" key="10">
    <source>
        <dbReference type="Proteomes" id="UP000184171"/>
    </source>
</evidence>